<feature type="compositionally biased region" description="Polar residues" evidence="3">
    <location>
        <begin position="38"/>
        <end position="55"/>
    </location>
</feature>
<evidence type="ECO:0000313" key="4">
    <source>
        <dbReference type="EMBL" id="PXF46278.1"/>
    </source>
</evidence>
<dbReference type="Pfam" id="PF13041">
    <property type="entry name" value="PPR_2"/>
    <property type="match status" value="2"/>
</dbReference>
<dbReference type="InterPro" id="IPR011990">
    <property type="entry name" value="TPR-like_helical_dom_sf"/>
</dbReference>
<evidence type="ECO:0000313" key="5">
    <source>
        <dbReference type="Proteomes" id="UP000247409"/>
    </source>
</evidence>
<name>A0A2V3IVV4_9FLOR</name>
<accession>A0A2V3IVV4</accession>
<comment type="caution">
    <text evidence="4">The sequence shown here is derived from an EMBL/GenBank/DDBJ whole genome shotgun (WGS) entry which is preliminary data.</text>
</comment>
<evidence type="ECO:0000256" key="1">
    <source>
        <dbReference type="ARBA" id="ARBA00022737"/>
    </source>
</evidence>
<dbReference type="Pfam" id="PF01535">
    <property type="entry name" value="PPR"/>
    <property type="match status" value="2"/>
</dbReference>
<feature type="repeat" description="PPR" evidence="2">
    <location>
        <begin position="282"/>
        <end position="312"/>
    </location>
</feature>
<feature type="repeat" description="PPR" evidence="2">
    <location>
        <begin position="212"/>
        <end position="246"/>
    </location>
</feature>
<feature type="repeat" description="PPR" evidence="2">
    <location>
        <begin position="177"/>
        <end position="211"/>
    </location>
</feature>
<keyword evidence="1" id="KW-0677">Repeat</keyword>
<protein>
    <submittedName>
        <fullName evidence="4">Pentatricopeptide repeat-containing protein</fullName>
    </submittedName>
</protein>
<dbReference type="Gene3D" id="1.25.40.10">
    <property type="entry name" value="Tetratricopeptide repeat domain"/>
    <property type="match status" value="3"/>
</dbReference>
<dbReference type="PROSITE" id="PS51375">
    <property type="entry name" value="PPR"/>
    <property type="match status" value="7"/>
</dbReference>
<dbReference type="EMBL" id="NBIV01000041">
    <property type="protein sequence ID" value="PXF46278.1"/>
    <property type="molecule type" value="Genomic_DNA"/>
</dbReference>
<gene>
    <name evidence="4" type="ORF">BWQ96_03934</name>
</gene>
<feature type="region of interest" description="Disordered" evidence="3">
    <location>
        <begin position="33"/>
        <end position="71"/>
    </location>
</feature>
<dbReference type="Proteomes" id="UP000247409">
    <property type="component" value="Unassembled WGS sequence"/>
</dbReference>
<evidence type="ECO:0000256" key="2">
    <source>
        <dbReference type="PROSITE-ProRule" id="PRU00708"/>
    </source>
</evidence>
<dbReference type="STRING" id="448386.A0A2V3IVV4"/>
<dbReference type="OrthoDB" id="5167at2759"/>
<feature type="repeat" description="PPR" evidence="2">
    <location>
        <begin position="351"/>
        <end position="385"/>
    </location>
</feature>
<feature type="repeat" description="PPR" evidence="2">
    <location>
        <begin position="142"/>
        <end position="176"/>
    </location>
</feature>
<dbReference type="PANTHER" id="PTHR47941">
    <property type="entry name" value="PENTATRICOPEPTIDE REPEAT-CONTAINING PROTEIN 3, MITOCHONDRIAL"/>
    <property type="match status" value="1"/>
</dbReference>
<feature type="repeat" description="PPR" evidence="2">
    <location>
        <begin position="247"/>
        <end position="281"/>
    </location>
</feature>
<feature type="repeat" description="PPR" evidence="2">
    <location>
        <begin position="316"/>
        <end position="350"/>
    </location>
</feature>
<feature type="compositionally biased region" description="Basic and acidic residues" evidence="3">
    <location>
        <begin position="57"/>
        <end position="71"/>
    </location>
</feature>
<dbReference type="NCBIfam" id="TIGR00756">
    <property type="entry name" value="PPR"/>
    <property type="match status" value="4"/>
</dbReference>
<evidence type="ECO:0000256" key="3">
    <source>
        <dbReference type="SAM" id="MobiDB-lite"/>
    </source>
</evidence>
<sequence>MEPRSPAFLSPTFAPHWAGARPRLVAKQCNLRRKRPHFQTSSRPSATAANYGRTSTHVREDPPDSNRLAASERRWRSQNAFLVSEAEKHGVNAAIEILWRMTKDGEAVTQNYNQVVSLLASEDRLNEGLALADEAGKRGIANIITFRPLMKHCCAKGDGKAAKRVWNTMARHGVDGDMFLYAELMGALVRSQDLMSAHKVLNSLLDSGRRPHIVLYNTLMKGYARKADIKRGFDVFRMIENSSVKPDETTFNTLLNICVRGKDLKAVQKSMALMHKYQVKPGAPTFNTLLKMYARVGRFEDAMSIYKEMQQTVQPSIVTYNTLIDGCAHRGDMDRAGKFFDEMVERGFTPDICTMTSLLKGFGRSRDPEKAVDLFEAMKEGGFTIEDRTRYAVINACLRGKDRENARKYIAEMEDNGLPVRTRTWVWLLECDIWADDEQNAVETLRGLYKSGGILATSAKAALLREVRERGGLLRLQRELKAAKTSDNHEREE</sequence>
<dbReference type="AlphaFoldDB" id="A0A2V3IVV4"/>
<proteinExistence type="predicted"/>
<organism evidence="4 5">
    <name type="scientific">Gracilariopsis chorda</name>
    <dbReference type="NCBI Taxonomy" id="448386"/>
    <lineage>
        <taxon>Eukaryota</taxon>
        <taxon>Rhodophyta</taxon>
        <taxon>Florideophyceae</taxon>
        <taxon>Rhodymeniophycidae</taxon>
        <taxon>Gracilariales</taxon>
        <taxon>Gracilariaceae</taxon>
        <taxon>Gracilariopsis</taxon>
    </lineage>
</organism>
<reference evidence="4 5" key="1">
    <citation type="journal article" date="2018" name="Mol. Biol. Evol.">
        <title>Analysis of the draft genome of the red seaweed Gracilariopsis chorda provides insights into genome size evolution in Rhodophyta.</title>
        <authorList>
            <person name="Lee J."/>
            <person name="Yang E.C."/>
            <person name="Graf L."/>
            <person name="Yang J.H."/>
            <person name="Qiu H."/>
            <person name="Zel Zion U."/>
            <person name="Chan C.X."/>
            <person name="Stephens T.G."/>
            <person name="Weber A.P.M."/>
            <person name="Boo G.H."/>
            <person name="Boo S.M."/>
            <person name="Kim K.M."/>
            <person name="Shin Y."/>
            <person name="Jung M."/>
            <person name="Lee S.J."/>
            <person name="Yim H.S."/>
            <person name="Lee J.H."/>
            <person name="Bhattacharya D."/>
            <person name="Yoon H.S."/>
        </authorList>
    </citation>
    <scope>NUCLEOTIDE SEQUENCE [LARGE SCALE GENOMIC DNA]</scope>
    <source>
        <strain evidence="4 5">SKKU-2015</strain>
        <tissue evidence="4">Whole body</tissue>
    </source>
</reference>
<dbReference type="InterPro" id="IPR002885">
    <property type="entry name" value="PPR_rpt"/>
</dbReference>
<keyword evidence="5" id="KW-1185">Reference proteome</keyword>